<keyword evidence="3" id="KW-1133">Transmembrane helix</keyword>
<comment type="subcellular location">
    <subcellularLocation>
        <location evidence="1">Membrane</location>
        <topology evidence="1">Multi-pass membrane protein</topology>
    </subcellularLocation>
</comment>
<gene>
    <name evidence="7" type="primary">SULTR2;1_1</name>
    <name evidence="7" type="ORF">g.50426</name>
</gene>
<protein>
    <submittedName>
        <fullName evidence="7">Sulfate transporter 2.1</fullName>
    </submittedName>
</protein>
<feature type="region of interest" description="Disordered" evidence="5">
    <location>
        <begin position="23"/>
        <end position="42"/>
    </location>
</feature>
<dbReference type="GO" id="GO:0008271">
    <property type="term" value="F:secondary active sulfate transmembrane transporter activity"/>
    <property type="evidence" value="ECO:0007669"/>
    <property type="project" value="InterPro"/>
</dbReference>
<dbReference type="PROSITE" id="PS01130">
    <property type="entry name" value="SLC26A"/>
    <property type="match status" value="1"/>
</dbReference>
<dbReference type="InterPro" id="IPR018045">
    <property type="entry name" value="S04_transporter_CS"/>
</dbReference>
<dbReference type="EMBL" id="GDJX01023977">
    <property type="protein sequence ID" value="JAT43959.1"/>
    <property type="molecule type" value="Transcribed_RNA"/>
</dbReference>
<accession>A0A1D1XNJ2</accession>
<evidence type="ECO:0000256" key="1">
    <source>
        <dbReference type="ARBA" id="ARBA00004141"/>
    </source>
</evidence>
<evidence type="ECO:0000256" key="3">
    <source>
        <dbReference type="ARBA" id="ARBA00022989"/>
    </source>
</evidence>
<dbReference type="Pfam" id="PF00916">
    <property type="entry name" value="Sulfate_transp"/>
    <property type="match status" value="1"/>
</dbReference>
<evidence type="ECO:0000256" key="5">
    <source>
        <dbReference type="SAM" id="MobiDB-lite"/>
    </source>
</evidence>
<dbReference type="PANTHER" id="PTHR11814">
    <property type="entry name" value="SULFATE TRANSPORTER"/>
    <property type="match status" value="1"/>
</dbReference>
<name>A0A1D1XNJ2_9ARAE</name>
<keyword evidence="2" id="KW-0812">Transmembrane</keyword>
<dbReference type="InterPro" id="IPR001902">
    <property type="entry name" value="SLC26A/SulP_fam"/>
</dbReference>
<dbReference type="GO" id="GO:0016020">
    <property type="term" value="C:membrane"/>
    <property type="evidence" value="ECO:0007669"/>
    <property type="project" value="UniProtKB-SubCell"/>
</dbReference>
<evidence type="ECO:0000259" key="6">
    <source>
        <dbReference type="Pfam" id="PF00916"/>
    </source>
</evidence>
<reference evidence="7" key="1">
    <citation type="submission" date="2015-07" db="EMBL/GenBank/DDBJ databases">
        <title>Transcriptome Assembly of Anthurium amnicola.</title>
        <authorList>
            <person name="Suzuki J."/>
        </authorList>
    </citation>
    <scope>NUCLEOTIDE SEQUENCE</scope>
</reference>
<feature type="non-terminal residue" evidence="7">
    <location>
        <position position="165"/>
    </location>
</feature>
<dbReference type="InterPro" id="IPR011547">
    <property type="entry name" value="SLC26A/SulP_dom"/>
</dbReference>
<feature type="non-terminal residue" evidence="7">
    <location>
        <position position="1"/>
    </location>
</feature>
<evidence type="ECO:0000313" key="7">
    <source>
        <dbReference type="EMBL" id="JAT43959.1"/>
    </source>
</evidence>
<feature type="domain" description="SLC26A/SulP transporter" evidence="6">
    <location>
        <begin position="113"/>
        <end position="165"/>
    </location>
</feature>
<proteinExistence type="predicted"/>
<sequence length="165" mass="17902">VHVPEGIYPGATRLPLLSHHQSALPEFSQPPQSAMGSEVLQGDHCRSGERIPSVLSSLPPPGPWQELCGSVREAVLPHRGSGKLPSPSNCLRMVLQRLFPVLRWGRSYDGKTFRSDLMAGLTLASLGIPQSIGYANLAKLDPQYGLYTTVVPPFIYAVMGSSREI</sequence>
<evidence type="ECO:0000256" key="2">
    <source>
        <dbReference type="ARBA" id="ARBA00022692"/>
    </source>
</evidence>
<evidence type="ECO:0000256" key="4">
    <source>
        <dbReference type="ARBA" id="ARBA00023136"/>
    </source>
</evidence>
<keyword evidence="4" id="KW-0472">Membrane</keyword>
<organism evidence="7">
    <name type="scientific">Anthurium amnicola</name>
    <dbReference type="NCBI Taxonomy" id="1678845"/>
    <lineage>
        <taxon>Eukaryota</taxon>
        <taxon>Viridiplantae</taxon>
        <taxon>Streptophyta</taxon>
        <taxon>Embryophyta</taxon>
        <taxon>Tracheophyta</taxon>
        <taxon>Spermatophyta</taxon>
        <taxon>Magnoliopsida</taxon>
        <taxon>Liliopsida</taxon>
        <taxon>Araceae</taxon>
        <taxon>Pothoideae</taxon>
        <taxon>Potheae</taxon>
        <taxon>Anthurium</taxon>
    </lineage>
</organism>
<dbReference type="AlphaFoldDB" id="A0A1D1XNJ2"/>